<accession>A0A8X7MI19</accession>
<reference evidence="1" key="1">
    <citation type="submission" date="2016-04" db="EMBL/GenBank/DDBJ databases">
        <authorList>
            <person name="Nguyen H.D."/>
            <person name="Samba Siva P."/>
            <person name="Cullis J."/>
            <person name="Levesque C.A."/>
            <person name="Hambleton S."/>
        </authorList>
    </citation>
    <scope>NUCLEOTIDE SEQUENCE</scope>
    <source>
        <strain evidence="1">DAOMC 236426</strain>
    </source>
</reference>
<dbReference type="AlphaFoldDB" id="A0A8X7MI19"/>
<gene>
    <name evidence="1" type="ORF">A4X06_0g9570</name>
</gene>
<name>A0A8X7MI19_9BASI</name>
<organism evidence="1 2">
    <name type="scientific">Tilletia controversa</name>
    <name type="common">dwarf bunt fungus</name>
    <dbReference type="NCBI Taxonomy" id="13291"/>
    <lineage>
        <taxon>Eukaryota</taxon>
        <taxon>Fungi</taxon>
        <taxon>Dikarya</taxon>
        <taxon>Basidiomycota</taxon>
        <taxon>Ustilaginomycotina</taxon>
        <taxon>Exobasidiomycetes</taxon>
        <taxon>Tilletiales</taxon>
        <taxon>Tilletiaceae</taxon>
        <taxon>Tilletia</taxon>
    </lineage>
</organism>
<keyword evidence="2" id="KW-1185">Reference proteome</keyword>
<sequence length="101" mass="10040">MATSATSLRPPLPIKQASSSASASASASASSSASTSSSGDSQSLFVVCCFLTDIFVSQRLGIDPSSSRLSGLVTSGVLSSLTGTCSSPASLALLLKKATHR</sequence>
<dbReference type="Proteomes" id="UP000077684">
    <property type="component" value="Unassembled WGS sequence"/>
</dbReference>
<proteinExistence type="predicted"/>
<dbReference type="EMBL" id="LWDE02002983">
    <property type="protein sequence ID" value="KAE8236377.1"/>
    <property type="molecule type" value="Genomic_DNA"/>
</dbReference>
<evidence type="ECO:0000313" key="1">
    <source>
        <dbReference type="EMBL" id="KAE8236377.1"/>
    </source>
</evidence>
<protein>
    <submittedName>
        <fullName evidence="1">Uncharacterized protein</fullName>
    </submittedName>
</protein>
<reference evidence="1" key="2">
    <citation type="journal article" date="2019" name="IMA Fungus">
        <title>Genome sequencing and comparison of five Tilletia species to identify candidate genes for the detection of regulated species infecting wheat.</title>
        <authorList>
            <person name="Nguyen H.D.T."/>
            <person name="Sultana T."/>
            <person name="Kesanakurti P."/>
            <person name="Hambleton S."/>
        </authorList>
    </citation>
    <scope>NUCLEOTIDE SEQUENCE</scope>
    <source>
        <strain evidence="1">DAOMC 236426</strain>
    </source>
</reference>
<evidence type="ECO:0000313" key="2">
    <source>
        <dbReference type="Proteomes" id="UP000077684"/>
    </source>
</evidence>
<comment type="caution">
    <text evidence="1">The sequence shown here is derived from an EMBL/GenBank/DDBJ whole genome shotgun (WGS) entry which is preliminary data.</text>
</comment>